<name>B4FQU6_MAIZE</name>
<proteinExistence type="evidence at transcript level"/>
<reference evidence="1" key="1">
    <citation type="journal article" date="2009" name="PLoS Genet.">
        <title>Sequencing, mapping, and analysis of 27,455 maize full-length cDNAs.</title>
        <authorList>
            <person name="Soderlund C."/>
            <person name="Descour A."/>
            <person name="Kudrna D."/>
            <person name="Bomhoff M."/>
            <person name="Boyd L."/>
            <person name="Currie J."/>
            <person name="Angelova A."/>
            <person name="Collura K."/>
            <person name="Wissotski M."/>
            <person name="Ashley E."/>
            <person name="Morrow D."/>
            <person name="Fernandes J."/>
            <person name="Walbot V."/>
            <person name="Yu Y."/>
        </authorList>
    </citation>
    <scope>NUCLEOTIDE SEQUENCE</scope>
    <source>
        <strain evidence="1">B73</strain>
    </source>
</reference>
<dbReference type="AlphaFoldDB" id="B4FQU6"/>
<sequence>MLEPAELSCLPSCNHMFDRGSKKKRKMARWFIPHLPIQATTLAIKSKTTVVEIALELHISINWTCIIVLVSAHHVIVEIHPCVVTFFEHS</sequence>
<evidence type="ECO:0000313" key="1">
    <source>
        <dbReference type="EMBL" id="ACF84489.1"/>
    </source>
</evidence>
<dbReference type="EMBL" id="BT039484">
    <property type="protein sequence ID" value="ACF84489.1"/>
    <property type="molecule type" value="mRNA"/>
</dbReference>
<protein>
    <submittedName>
        <fullName evidence="1">Uncharacterized protein</fullName>
    </submittedName>
</protein>
<organism evidence="1">
    <name type="scientific">Zea mays</name>
    <name type="common">Maize</name>
    <dbReference type="NCBI Taxonomy" id="4577"/>
    <lineage>
        <taxon>Eukaryota</taxon>
        <taxon>Viridiplantae</taxon>
        <taxon>Streptophyta</taxon>
        <taxon>Embryophyta</taxon>
        <taxon>Tracheophyta</taxon>
        <taxon>Spermatophyta</taxon>
        <taxon>Magnoliopsida</taxon>
        <taxon>Liliopsida</taxon>
        <taxon>Poales</taxon>
        <taxon>Poaceae</taxon>
        <taxon>PACMAD clade</taxon>
        <taxon>Panicoideae</taxon>
        <taxon>Andropogonodae</taxon>
        <taxon>Andropogoneae</taxon>
        <taxon>Tripsacinae</taxon>
        <taxon>Zea</taxon>
    </lineage>
</organism>
<accession>B4FQU6</accession>